<dbReference type="PANTHER" id="PTHR33525:SF4">
    <property type="entry name" value="CYCLIC DI-GMP PHOSPHODIESTERASE CDGJ"/>
    <property type="match status" value="1"/>
</dbReference>
<dbReference type="InterPro" id="IPR052340">
    <property type="entry name" value="RNase_Y/CdgJ"/>
</dbReference>
<evidence type="ECO:0000259" key="2">
    <source>
        <dbReference type="PROSITE" id="PS51833"/>
    </source>
</evidence>
<proteinExistence type="predicted"/>
<feature type="domain" description="HDOD" evidence="2">
    <location>
        <begin position="204"/>
        <end position="402"/>
    </location>
</feature>
<dbReference type="Gene3D" id="3.20.20.450">
    <property type="entry name" value="EAL domain"/>
    <property type="match status" value="1"/>
</dbReference>
<dbReference type="Pfam" id="PF08668">
    <property type="entry name" value="HDOD"/>
    <property type="match status" value="1"/>
</dbReference>
<dbReference type="RefSeq" id="WP_205459699.1">
    <property type="nucleotide sequence ID" value="NZ_JAFHKK010000025.1"/>
</dbReference>
<gene>
    <name evidence="3" type="ORF">JWV37_10185</name>
</gene>
<dbReference type="InterPro" id="IPR035919">
    <property type="entry name" value="EAL_sf"/>
</dbReference>
<sequence length="411" mass="46626">MVKSGIIARQPILSRSGKVYGYELLYRNSNTNTADVFDDNQATSSVLVAALTTFGLNKLIGDKKAFINVGKDLLLDPILEIIPKERFVLEILEDVEIDEAAKERIAYLHALGYTIAIDDLNTQEELIKNFEPILSMVHILKFDITQMTIEALKEKMAFFKHYKVQFLAEKVETQEEYHAYKALGFDYFQGYFFSKPDILKKEKLDPSRALILRITTLLNDENVSIKRIEAEFSKSIDLTINLLKYLNSAYIGTKNNITSISHAIALLGRTGLARWLTLFLYSDAKNNIFAVPLLESSLFKAKFMSELALALKLDAKFQEKAYLTGMISLVDTLLNTTFEEIFDEISFEEDIKTAITDKQGRLGKLLHISDMASKGDEKIFAIFAKLGITQEKLEDILTTCYAWLEENKSAI</sequence>
<keyword evidence="4" id="KW-1185">Reference proteome</keyword>
<evidence type="ECO:0000313" key="3">
    <source>
        <dbReference type="EMBL" id="MBN2965151.1"/>
    </source>
</evidence>
<dbReference type="Pfam" id="PF00563">
    <property type="entry name" value="EAL"/>
    <property type="match status" value="1"/>
</dbReference>
<dbReference type="PROSITE" id="PS51833">
    <property type="entry name" value="HDOD"/>
    <property type="match status" value="1"/>
</dbReference>
<accession>A0ABS2WU29</accession>
<comment type="caution">
    <text evidence="3">The sequence shown here is derived from an EMBL/GenBank/DDBJ whole genome shotgun (WGS) entry which is preliminary data.</text>
</comment>
<dbReference type="InterPro" id="IPR001633">
    <property type="entry name" value="EAL_dom"/>
</dbReference>
<dbReference type="InterPro" id="IPR013976">
    <property type="entry name" value="HDOD"/>
</dbReference>
<name>A0ABS2WU29_9BACT</name>
<dbReference type="SUPFAM" id="SSF141868">
    <property type="entry name" value="EAL domain-like"/>
    <property type="match status" value="1"/>
</dbReference>
<reference evidence="3" key="2">
    <citation type="submission" date="2021-02" db="EMBL/GenBank/DDBJ databases">
        <authorList>
            <person name="Merkel A.Y."/>
        </authorList>
    </citation>
    <scope>NUCLEOTIDE SEQUENCE</scope>
    <source>
        <strain evidence="3">T05b</strain>
    </source>
</reference>
<dbReference type="SUPFAM" id="SSF109604">
    <property type="entry name" value="HD-domain/PDEase-like"/>
    <property type="match status" value="1"/>
</dbReference>
<reference evidence="3" key="1">
    <citation type="submission" date="2021-02" db="EMBL/GenBank/DDBJ databases">
        <title>Sulfurospirillum tamanensis sp. nov.</title>
        <authorList>
            <person name="Frolova A."/>
            <person name="Merkel A."/>
            <person name="Slobodkin A."/>
        </authorList>
    </citation>
    <scope>NUCLEOTIDE SEQUENCE</scope>
    <source>
        <strain evidence="3">T05b</strain>
    </source>
</reference>
<evidence type="ECO:0000313" key="4">
    <source>
        <dbReference type="Proteomes" id="UP000703590"/>
    </source>
</evidence>
<protein>
    <submittedName>
        <fullName evidence="3">EAL domain-containing protein</fullName>
    </submittedName>
</protein>
<dbReference type="InterPro" id="IPR014408">
    <property type="entry name" value="dGMP_Pdiesterase_EAL/HD-GYP"/>
</dbReference>
<feature type="domain" description="EAL" evidence="1">
    <location>
        <begin position="1"/>
        <end position="210"/>
    </location>
</feature>
<dbReference type="PROSITE" id="PS50883">
    <property type="entry name" value="EAL"/>
    <property type="match status" value="1"/>
</dbReference>
<dbReference type="PIRSF" id="PIRSF003180">
    <property type="entry name" value="DiGMPpdiest_YuxH"/>
    <property type="match status" value="1"/>
</dbReference>
<dbReference type="Gene3D" id="1.10.3210.10">
    <property type="entry name" value="Hypothetical protein af1432"/>
    <property type="match status" value="1"/>
</dbReference>
<dbReference type="PANTHER" id="PTHR33525">
    <property type="match status" value="1"/>
</dbReference>
<evidence type="ECO:0000259" key="1">
    <source>
        <dbReference type="PROSITE" id="PS50883"/>
    </source>
</evidence>
<dbReference type="Proteomes" id="UP000703590">
    <property type="component" value="Unassembled WGS sequence"/>
</dbReference>
<dbReference type="SMART" id="SM00052">
    <property type="entry name" value="EAL"/>
    <property type="match status" value="1"/>
</dbReference>
<organism evidence="3 4">
    <name type="scientific">Sulfurospirillum tamanense</name>
    <dbReference type="NCBI Taxonomy" id="2813362"/>
    <lineage>
        <taxon>Bacteria</taxon>
        <taxon>Pseudomonadati</taxon>
        <taxon>Campylobacterota</taxon>
        <taxon>Epsilonproteobacteria</taxon>
        <taxon>Campylobacterales</taxon>
        <taxon>Sulfurospirillaceae</taxon>
        <taxon>Sulfurospirillum</taxon>
    </lineage>
</organism>
<dbReference type="EMBL" id="JAFHKK010000025">
    <property type="protein sequence ID" value="MBN2965151.1"/>
    <property type="molecule type" value="Genomic_DNA"/>
</dbReference>